<feature type="coiled-coil region" evidence="2">
    <location>
        <begin position="822"/>
        <end position="864"/>
    </location>
</feature>
<dbReference type="SUPFAM" id="SSF81901">
    <property type="entry name" value="HCP-like"/>
    <property type="match status" value="1"/>
</dbReference>
<accession>A0A1G7YYR6</accession>
<proteinExistence type="predicted"/>
<keyword evidence="2" id="KW-0175">Coiled coil</keyword>
<evidence type="ECO:0000259" key="3">
    <source>
        <dbReference type="Pfam" id="PF12770"/>
    </source>
</evidence>
<dbReference type="OrthoDB" id="9771112at2"/>
<evidence type="ECO:0000256" key="1">
    <source>
        <dbReference type="PROSITE-ProRule" id="PRU00339"/>
    </source>
</evidence>
<evidence type="ECO:0000313" key="5">
    <source>
        <dbReference type="Proteomes" id="UP000199492"/>
    </source>
</evidence>
<keyword evidence="5" id="KW-1185">Reference proteome</keyword>
<name>A0A1G7YYR6_9FLAO</name>
<dbReference type="SMART" id="SM00028">
    <property type="entry name" value="TPR"/>
    <property type="match status" value="10"/>
</dbReference>
<feature type="repeat" description="TPR" evidence="1">
    <location>
        <begin position="581"/>
        <end position="614"/>
    </location>
</feature>
<organism evidence="4 5">
    <name type="scientific">Winogradskyella thalassocola</name>
    <dbReference type="NCBI Taxonomy" id="262004"/>
    <lineage>
        <taxon>Bacteria</taxon>
        <taxon>Pseudomonadati</taxon>
        <taxon>Bacteroidota</taxon>
        <taxon>Flavobacteriia</taxon>
        <taxon>Flavobacteriales</taxon>
        <taxon>Flavobacteriaceae</taxon>
        <taxon>Winogradskyella</taxon>
    </lineage>
</organism>
<dbReference type="InterPro" id="IPR024983">
    <property type="entry name" value="CHAT_dom"/>
</dbReference>
<dbReference type="PANTHER" id="PTHR10098:SF108">
    <property type="entry name" value="TETRATRICOPEPTIDE REPEAT PROTEIN 28"/>
    <property type="match status" value="1"/>
</dbReference>
<reference evidence="5" key="1">
    <citation type="submission" date="2016-10" db="EMBL/GenBank/DDBJ databases">
        <authorList>
            <person name="Varghese N."/>
            <person name="Submissions S."/>
        </authorList>
    </citation>
    <scope>NUCLEOTIDE SEQUENCE [LARGE SCALE GENOMIC DNA]</scope>
    <source>
        <strain evidence="5">DSM 15363</strain>
    </source>
</reference>
<dbReference type="Pfam" id="PF13424">
    <property type="entry name" value="TPR_12"/>
    <property type="match status" value="2"/>
</dbReference>
<feature type="repeat" description="TPR" evidence="1">
    <location>
        <begin position="497"/>
        <end position="530"/>
    </location>
</feature>
<feature type="repeat" description="TPR" evidence="1">
    <location>
        <begin position="455"/>
        <end position="488"/>
    </location>
</feature>
<evidence type="ECO:0000313" key="4">
    <source>
        <dbReference type="EMBL" id="SDH01000.1"/>
    </source>
</evidence>
<dbReference type="RefSeq" id="WP_092466600.1">
    <property type="nucleotide sequence ID" value="NZ_FNCZ01000001.1"/>
</dbReference>
<dbReference type="PROSITE" id="PS50005">
    <property type="entry name" value="TPR"/>
    <property type="match status" value="3"/>
</dbReference>
<dbReference type="Pfam" id="PF12770">
    <property type="entry name" value="CHAT"/>
    <property type="match status" value="1"/>
</dbReference>
<dbReference type="InterPro" id="IPR019734">
    <property type="entry name" value="TPR_rpt"/>
</dbReference>
<dbReference type="Proteomes" id="UP000199492">
    <property type="component" value="Unassembled WGS sequence"/>
</dbReference>
<dbReference type="SUPFAM" id="SSF48452">
    <property type="entry name" value="TPR-like"/>
    <property type="match status" value="4"/>
</dbReference>
<evidence type="ECO:0000256" key="2">
    <source>
        <dbReference type="SAM" id="Coils"/>
    </source>
</evidence>
<dbReference type="InterPro" id="IPR011990">
    <property type="entry name" value="TPR-like_helical_dom_sf"/>
</dbReference>
<dbReference type="Gene3D" id="1.25.40.10">
    <property type="entry name" value="Tetratricopeptide repeat domain"/>
    <property type="match status" value="5"/>
</dbReference>
<gene>
    <name evidence="4" type="ORF">SAMN04489796_1011159</name>
</gene>
<protein>
    <submittedName>
        <fullName evidence="4">Tetratricopeptide repeat-containing protein</fullName>
    </submittedName>
</protein>
<keyword evidence="1" id="KW-0802">TPR repeat</keyword>
<sequence>MRIRYFNISILVCITFLTSVKSYGQDTENIFDYWLNEYTVGYERYEKGDFTNAIPHFTNALNVSDQIDFSTNNETEYYPINNQNYLGVCYFRLEQYENAATHFEGTLKQIDILKTENDSYYNQVLENLINSYTNFDLQKTIDTRKTLLKRLKTKDLNYAQQLFSLAFNYKNVNDELQFNTTLIEVDSILRLNNATNNDFYAYTSYYLGNYYFSIDDYKASSFYFSKAENLVEFLKTDESINIIDITFLNGVALLRQDDFEMAALKFESILDAPYYKQPENITLYIQLVDYYANVLQKLGQTKKAETVHFNSLAFLLDNNAENTEIYAMQNINLGEFYLNSEDITNAEKHLHLAKTIYEKLGVSTTNDYFILLNYLGQLNYFKGNYKVAEGYYLNALNLYDKLDDKVVMNKLNVESNLALVYQNTGVDDYDKAQKLHLKVLQNKKEILGDIHSDYGISLMNYGNFLIETGDYLKAEQQFNKALSIFKTTIGSNSLMYAKQLLNLGQFYYTTRQTKNSLEAFNEAIKIYTANQSQESYGMALALAGKGLNIQFLGETDNALEFQLKGFEILKNNANQSHIDYGKIAVNIGACYYIKGNYTEALSYYKKALESYKTSLNEGHYLYGTLLTNIAEALINSNQIPAAIENLDKALNNFSNNYGIDSYYYGTALAQKGVALFKAKKYKESISILEQAQPIIAKYTGEESDLFNQLLFHLAVNYEALGNNDKATELYLKNYKGFKKELKDVFTYRSENEKKDFLRRFETTLSWLSNSVFNSHFQNEALLTTGLNNQLLLKGLLLNTTKDLLAELSNNGDENVKLKIENYRQLRQQREKYLNSISKYKESILDSIKTQLNNLEIELVKLHSTNLKLNTDNFNKDWTQIKSNLKSNEIALEFTNYTERVDNTITNTKVYGVYLIYKDWDQPKIIELFKEEDLKAILKSQNPNTLYQTRGSKSKSTTNTKGLYELIWSPIEASLKGIETVYFSPSGLLNQIPFAALDTEGKPILASQYQMVQLSSTYKITEINTGPKSNTTLFIGGITYDFIPSKTKAESKDTISQLSILKSVSDTRSLGAQWNYLAGTLEEVNSIASLFSKKDKDYSSFTGANASETRFKNLSGNAPNIIHIATHGFFFENPKTRTQSALNTAQKNSYTINADPLLRSGLLFSGSNYAWQNGSNPHIEDDGILTALEISNLDLSNTDLVVLSACETGLGDIDGSEGVYGLQRAFKMAGVDIIVMSLWEVPDAETSEFMTTFYTNWLSGQKIRTAFRNTQLTMAKTYKDHPEKWAAFVLFE</sequence>
<dbReference type="STRING" id="262004.SAMN04489796_1011159"/>
<dbReference type="PANTHER" id="PTHR10098">
    <property type="entry name" value="RAPSYN-RELATED"/>
    <property type="match status" value="1"/>
</dbReference>
<dbReference type="EMBL" id="FNCZ01000001">
    <property type="protein sequence ID" value="SDH01000.1"/>
    <property type="molecule type" value="Genomic_DNA"/>
</dbReference>
<feature type="domain" description="CHAT" evidence="3">
    <location>
        <begin position="961"/>
        <end position="1289"/>
    </location>
</feature>